<keyword evidence="3" id="KW-1133">Transmembrane helix</keyword>
<evidence type="ECO:0000256" key="1">
    <source>
        <dbReference type="ARBA" id="ARBA00004167"/>
    </source>
</evidence>
<gene>
    <name evidence="6" type="ORF">LNKW23_05670</name>
</gene>
<accession>A0ABQ6LGY7</accession>
<comment type="subcellular location">
    <subcellularLocation>
        <location evidence="1">Membrane</location>
        <topology evidence="1">Single-pass membrane protein</topology>
    </subcellularLocation>
</comment>
<evidence type="ECO:0000313" key="7">
    <source>
        <dbReference type="Proteomes" id="UP001239909"/>
    </source>
</evidence>
<dbReference type="PANTHER" id="PTHR36985">
    <property type="entry name" value="TRANSLOCATION AND ASSEMBLY MODULE SUBUNIT TAMB"/>
    <property type="match status" value="1"/>
</dbReference>
<evidence type="ECO:0000313" key="6">
    <source>
        <dbReference type="EMBL" id="GMG81354.1"/>
    </source>
</evidence>
<comment type="caution">
    <text evidence="6">The sequence shown here is derived from an EMBL/GenBank/DDBJ whole genome shotgun (WGS) entry which is preliminary data.</text>
</comment>
<feature type="domain" description="Translocation and assembly module TamB C-terminal" evidence="5">
    <location>
        <begin position="1127"/>
        <end position="1459"/>
    </location>
</feature>
<evidence type="ECO:0000256" key="4">
    <source>
        <dbReference type="ARBA" id="ARBA00023136"/>
    </source>
</evidence>
<dbReference type="Pfam" id="PF04357">
    <property type="entry name" value="TamB"/>
    <property type="match status" value="1"/>
</dbReference>
<evidence type="ECO:0000256" key="2">
    <source>
        <dbReference type="ARBA" id="ARBA00022692"/>
    </source>
</evidence>
<proteinExistence type="predicted"/>
<dbReference type="EMBL" id="BSYI01000003">
    <property type="protein sequence ID" value="GMG81354.1"/>
    <property type="molecule type" value="Genomic_DNA"/>
</dbReference>
<name>A0ABQ6LGY7_9RHOB</name>
<evidence type="ECO:0000256" key="3">
    <source>
        <dbReference type="ARBA" id="ARBA00022989"/>
    </source>
</evidence>
<dbReference type="InterPro" id="IPR007452">
    <property type="entry name" value="TamB_C"/>
</dbReference>
<reference evidence="6 7" key="1">
    <citation type="submission" date="2023-04" db="EMBL/GenBank/DDBJ databases">
        <title>Marinoamorphus aggregata gen. nov., sp. Nov., isolate from tissue of brittle star Ophioplocus japonicus.</title>
        <authorList>
            <person name="Kawano K."/>
            <person name="Sawayama S."/>
            <person name="Nakagawa S."/>
        </authorList>
    </citation>
    <scope>NUCLEOTIDE SEQUENCE [LARGE SCALE GENOMIC DNA]</scope>
    <source>
        <strain evidence="6 7">NKW23</strain>
    </source>
</reference>
<organism evidence="6 7">
    <name type="scientific">Paralimibaculum aggregatum</name>
    <dbReference type="NCBI Taxonomy" id="3036245"/>
    <lineage>
        <taxon>Bacteria</taxon>
        <taxon>Pseudomonadati</taxon>
        <taxon>Pseudomonadota</taxon>
        <taxon>Alphaproteobacteria</taxon>
        <taxon>Rhodobacterales</taxon>
        <taxon>Paracoccaceae</taxon>
        <taxon>Paralimibaculum</taxon>
    </lineage>
</organism>
<dbReference type="Proteomes" id="UP001239909">
    <property type="component" value="Unassembled WGS sequence"/>
</dbReference>
<evidence type="ECO:0000259" key="5">
    <source>
        <dbReference type="Pfam" id="PF04357"/>
    </source>
</evidence>
<protein>
    <submittedName>
        <fullName evidence="6">Translocation/assembly module TamB domain-containing protein</fullName>
    </submittedName>
</protein>
<dbReference type="RefSeq" id="WP_285670017.1">
    <property type="nucleotide sequence ID" value="NZ_BSYI01000003.1"/>
</dbReference>
<keyword evidence="7" id="KW-1185">Reference proteome</keyword>
<keyword evidence="2" id="KW-0812">Transmembrane</keyword>
<keyword evidence="4" id="KW-0472">Membrane</keyword>
<sequence length="1459" mass="150705">MRSLLRLTLALAIWLAAVLPAPALDLFNLKNSLIQFALEQISTEDFSITAENVESPGDGVTDLVGVQISDRRGVWFEAERMGLQWNARRILSGELEINRLAASGVRVLRAPEGEVEVKEGAEIAEQDGEPFDWPRSPITTRVEVLELTRVFIAEGVIADQSLAFDATGSARDEGDEQSLQLTLTRTDAISGRIAVDYVRQFSSNRLKANLEAEEAAGGLVAALAGFPDDSASRVTLKADGPLTDWAMDFAAATERVFEADGTARVDIEGPLAVRAAFRVAPGPAIHPTAAALLGAEARIDIDIAEDAAGVIAIRKGAVRSPALTLDAAGSYDKATGAADLDILLDGKADLAKLAEGVAFDGFGFEGQVRGTVEDLAATGLLRLDGLTTDPADIGRARLQTEVTRMGERIDFAVNGNAEALRLDRIGAQLLGAALLDIRGSFENQRLVLSGLTLDSNPLHLAASGGLDLGAETAALDYRLATPELGPFAAAYGVMAGGAARITGHAAGPLAAIRVTGQLAAEGLSYAGERYGTVRLDHDVTAGETVSGTLDLDATGSPYGPLTADLDFALADEVLDLARLEATALGARIDGVVAYDLASGLATGTVKLDAPDLAPLAAFAGAPVRGAASGSVGLTGEDGTQGLRLDLALDGVDGFGATAERARLTSRIDDVENLDAVGAELEAEGLGYAAAGARIARLTAQIVAVNALSDLPGGRITASAGGIAASGVTLDTAEVTARLTPDAGRANAEAEIALGGLAAGGARIPSARIDASGTDLLGAGARAEARLTAPRIAAEGATVEAVRLTARVEDPATDPRIAARLESGAVTAGSARLERIEATVNGVLSRLVAQVATQGAADGEPVALSVRAEIDAAREAPLIRVTELTARYKEEQAALRAPLRITAGDSIRLDGIDLALPGGGLTGEAALHPAGLSAELALALADLGIARRLADAPIAEGSLDLRLGIDTRPGRARGQMQLSLDGLRFDEGVTDIGQLGISARGDWDGRQADLDAALAGPFGDPFRVTAAVPLRASGGPLPRVPASAPLSGRVVWSGDIGRLWALVPAPGHVLDGPLEIDLGIDGTLDAPKLTGRVAMTEGRYENLDTGTILTSINLRSELLGGDRIRLDLDARDGAEGRLEATATVSPEAVEATLKSRGAVLVRRDDATAAISLDILAAGPLDGPDISGTVTIDRAEIRLVSATPPSVVTLGDVRIKGAPVEPKEEAAGSTVALDVKIRAPRDIFVRGRGLDSEWRASIDVGGTAAAPRLTGSVERIRGRLSLIGTNFELETGTISFTGGREIDPRIEVRLQADENDVTGGIAVDGSASDPEITFYSQQGLPEDEVLPRILFGTSSQSLSASQAIRLASGLATLLDGSGGLVDDVRSSVGLDTLAIDPTDDSAEISIGKNVTDTVYVGAKQSLDGAETRLSVEVEVYEDIIVDSEVDQEGNTSVGINWKTDF</sequence>
<dbReference type="PANTHER" id="PTHR36985:SF1">
    <property type="entry name" value="TRANSLOCATION AND ASSEMBLY MODULE SUBUNIT TAMB"/>
    <property type="match status" value="1"/>
</dbReference>